<dbReference type="PANTHER" id="PTHR43374:SF1">
    <property type="entry name" value="FLAVIN PRENYLTRANSFERASE PAD1, MITOCHONDRIAL"/>
    <property type="match status" value="1"/>
</dbReference>
<dbReference type="OrthoDB" id="3644299at2759"/>
<feature type="domain" description="Xylanolytic transcriptional activator regulatory" evidence="3">
    <location>
        <begin position="693"/>
        <end position="817"/>
    </location>
</feature>
<evidence type="ECO:0000256" key="2">
    <source>
        <dbReference type="SAM" id="MobiDB-lite"/>
    </source>
</evidence>
<dbReference type="InterPro" id="IPR004507">
    <property type="entry name" value="UbiX-like"/>
</dbReference>
<dbReference type="AlphaFoldDB" id="A0A6A6CIY1"/>
<feature type="compositionally biased region" description="Polar residues" evidence="2">
    <location>
        <begin position="526"/>
        <end position="536"/>
    </location>
</feature>
<proteinExistence type="predicted"/>
<dbReference type="GO" id="GO:0016831">
    <property type="term" value="F:carboxy-lyase activity"/>
    <property type="evidence" value="ECO:0007669"/>
    <property type="project" value="TreeGrafter"/>
</dbReference>
<gene>
    <name evidence="4" type="ORF">M409DRAFT_23939</name>
</gene>
<dbReference type="GO" id="GO:0008270">
    <property type="term" value="F:zinc ion binding"/>
    <property type="evidence" value="ECO:0007669"/>
    <property type="project" value="InterPro"/>
</dbReference>
<dbReference type="CDD" id="cd12148">
    <property type="entry name" value="fungal_TF_MHR"/>
    <property type="match status" value="1"/>
</dbReference>
<keyword evidence="1" id="KW-0539">Nucleus</keyword>
<dbReference type="InterPro" id="IPR007219">
    <property type="entry name" value="XnlR_reg_dom"/>
</dbReference>
<evidence type="ECO:0000256" key="1">
    <source>
        <dbReference type="ARBA" id="ARBA00023242"/>
    </source>
</evidence>
<dbReference type="RefSeq" id="XP_033666538.1">
    <property type="nucleotide sequence ID" value="XM_033807012.1"/>
</dbReference>
<dbReference type="InterPro" id="IPR001138">
    <property type="entry name" value="Zn2Cys6_DnaBD"/>
</dbReference>
<feature type="region of interest" description="Disordered" evidence="2">
    <location>
        <begin position="510"/>
        <end position="538"/>
    </location>
</feature>
<dbReference type="PANTHER" id="PTHR43374">
    <property type="entry name" value="FLAVIN PRENYLTRANSFERASE"/>
    <property type="match status" value="1"/>
</dbReference>
<dbReference type="EMBL" id="ML993599">
    <property type="protein sequence ID" value="KAF2165649.1"/>
    <property type="molecule type" value="Genomic_DNA"/>
</dbReference>
<organism evidence="4 5">
    <name type="scientific">Zasmidium cellare ATCC 36951</name>
    <dbReference type="NCBI Taxonomy" id="1080233"/>
    <lineage>
        <taxon>Eukaryota</taxon>
        <taxon>Fungi</taxon>
        <taxon>Dikarya</taxon>
        <taxon>Ascomycota</taxon>
        <taxon>Pezizomycotina</taxon>
        <taxon>Dothideomycetes</taxon>
        <taxon>Dothideomycetidae</taxon>
        <taxon>Mycosphaerellales</taxon>
        <taxon>Mycosphaerellaceae</taxon>
        <taxon>Zasmidium</taxon>
    </lineage>
</organism>
<dbReference type="GO" id="GO:0003677">
    <property type="term" value="F:DNA binding"/>
    <property type="evidence" value="ECO:0007669"/>
    <property type="project" value="InterPro"/>
</dbReference>
<dbReference type="Proteomes" id="UP000799537">
    <property type="component" value="Unassembled WGS sequence"/>
</dbReference>
<evidence type="ECO:0000259" key="3">
    <source>
        <dbReference type="Pfam" id="PF04082"/>
    </source>
</evidence>
<dbReference type="GO" id="GO:0006351">
    <property type="term" value="P:DNA-templated transcription"/>
    <property type="evidence" value="ECO:0007669"/>
    <property type="project" value="InterPro"/>
</dbReference>
<evidence type="ECO:0000313" key="4">
    <source>
        <dbReference type="EMBL" id="KAF2165649.1"/>
    </source>
</evidence>
<dbReference type="Pfam" id="PF04082">
    <property type="entry name" value="Fungal_trans"/>
    <property type="match status" value="1"/>
</dbReference>
<dbReference type="GO" id="GO:0000981">
    <property type="term" value="F:DNA-binding transcription factor activity, RNA polymerase II-specific"/>
    <property type="evidence" value="ECO:0007669"/>
    <property type="project" value="InterPro"/>
</dbReference>
<protein>
    <recommendedName>
        <fullName evidence="3">Xylanolytic transcriptional activator regulatory domain-containing protein</fullName>
    </recommendedName>
</protein>
<reference evidence="4" key="1">
    <citation type="journal article" date="2020" name="Stud. Mycol.">
        <title>101 Dothideomycetes genomes: a test case for predicting lifestyles and emergence of pathogens.</title>
        <authorList>
            <person name="Haridas S."/>
            <person name="Albert R."/>
            <person name="Binder M."/>
            <person name="Bloem J."/>
            <person name="Labutti K."/>
            <person name="Salamov A."/>
            <person name="Andreopoulos B."/>
            <person name="Baker S."/>
            <person name="Barry K."/>
            <person name="Bills G."/>
            <person name="Bluhm B."/>
            <person name="Cannon C."/>
            <person name="Castanera R."/>
            <person name="Culley D."/>
            <person name="Daum C."/>
            <person name="Ezra D."/>
            <person name="Gonzalez J."/>
            <person name="Henrissat B."/>
            <person name="Kuo A."/>
            <person name="Liang C."/>
            <person name="Lipzen A."/>
            <person name="Lutzoni F."/>
            <person name="Magnuson J."/>
            <person name="Mondo S."/>
            <person name="Nolan M."/>
            <person name="Ohm R."/>
            <person name="Pangilinan J."/>
            <person name="Park H.-J."/>
            <person name="Ramirez L."/>
            <person name="Alfaro M."/>
            <person name="Sun H."/>
            <person name="Tritt A."/>
            <person name="Yoshinaga Y."/>
            <person name="Zwiers L.-H."/>
            <person name="Turgeon B."/>
            <person name="Goodwin S."/>
            <person name="Spatafora J."/>
            <person name="Crous P."/>
            <person name="Grigoriev I."/>
        </authorList>
    </citation>
    <scope>NUCLEOTIDE SEQUENCE</scope>
    <source>
        <strain evidence="4">ATCC 36951</strain>
    </source>
</reference>
<name>A0A6A6CIY1_ZASCE</name>
<dbReference type="CDD" id="cd00067">
    <property type="entry name" value="GAL4"/>
    <property type="match status" value="1"/>
</dbReference>
<evidence type="ECO:0000313" key="5">
    <source>
        <dbReference type="Proteomes" id="UP000799537"/>
    </source>
</evidence>
<sequence length="1035" mass="115885">MVGWKTSPHIDVQLRFDAEKQSKQARVPAFNGDDQITGAATFTLKKNYEDIGYRVVVKGVVETKTQEYPPGGLNSASQVETHTFLSAVMFDGSANASSTPESKFRTQIPFKLALQNEANSVGSWGDSRINGEIVQEILPTLNSKTAPKHWADSFKPSFNSDFRITYTVIASAFHERKIVASTSRDFSFLPTSSPPPPVPVEDFSDEYSLRASKSLQKGSQASRIGLISEEPPAMALKLGAKGGSTNVNLFVMLFRPHTRDFDANELPKQLRITAKLRSTTFVMPKRSKLNMHTMQGAMYDREAAVKQDKTHTQNYTMAIDQWQTNESESEDDKSIISEEVFSTAVSFPFIVDGDNMPSPTFYSPLLSRRYAVDLNVTFDEQPGMNMKLRLPLQVFYRSTDSVKDSWKDVSFFCGAEFVRQAASKRYRSQSGSYVMAMCESKVRCDYGTPCSTCQKRRHTHLCIYDQSPRWVVETRSGENGRAVIETLQSPPYHGSFDALGQSSILNSRDEHAGTSQSILDPDLPSPATTNTSTNRRPGQLEFLNYLSESITNICERDDQTGETLYVGQNSSAAFFQAVLATQEEYHLPPDVSIGSAFGLTNRTPLHPFGSLWSATVKVTLGDILGSLPSTERCMRYYRAYSQIAVPFVPYLLDQEDFERRLVNVVQLLSEHPDDAILGQAAADLTYRELAGYALLFSVLASGCQFADEVSSERILTTRVFVACSFECLRLANFYVQPSLDHVQTTLLLEYVVANDSNPGVGWTFLAISVRQAESQGLHLLTRQHGTTLLAEEEMHPMWRAIIHMDCTLALAFDRRPMSFLSARYDAVSAIQRASEVSFFDLVNALNCVKLEWQTAKQMDPVLRAVETELYMAKVEQVESVSQSDTCIIKSGKSMEARLQQLIFKLHIEHFKARLYRYGSLAKDASPEKRNLYFSLLEISYATVIETFLSVKPLSPIVQVAWDLLFYAISSALILAGLQLTHQTRSHQTLLRAFINSLHASSEKHIIGQPNETSAYPFYHGYAVLESILQQCEERG</sequence>
<dbReference type="GeneID" id="54560284"/>
<accession>A0A6A6CIY1</accession>
<keyword evidence="5" id="KW-1185">Reference proteome</keyword>